<dbReference type="Pfam" id="PF00787">
    <property type="entry name" value="PX"/>
    <property type="match status" value="1"/>
</dbReference>
<evidence type="ECO:0000259" key="5">
    <source>
        <dbReference type="PROSITE" id="PS50195"/>
    </source>
</evidence>
<evidence type="ECO:0000256" key="3">
    <source>
        <dbReference type="SAM" id="MobiDB-lite"/>
    </source>
</evidence>
<dbReference type="InterPro" id="IPR035758">
    <property type="entry name" value="NoxO1_SH3_2"/>
</dbReference>
<comment type="caution">
    <text evidence="6">The sequence shown here is derived from an EMBL/GenBank/DDBJ whole genome shotgun (WGS) entry which is preliminary data.</text>
</comment>
<dbReference type="SUPFAM" id="SSF64268">
    <property type="entry name" value="PX domain"/>
    <property type="match status" value="1"/>
</dbReference>
<dbReference type="InterPro" id="IPR051228">
    <property type="entry name" value="NADPH_Oxidase/PX-Domain"/>
</dbReference>
<keyword evidence="1 2" id="KW-0728">SH3 domain</keyword>
<organism evidence="6 7">
    <name type="scientific">Ilyodon furcidens</name>
    <name type="common">goldbreast splitfin</name>
    <dbReference type="NCBI Taxonomy" id="33524"/>
    <lineage>
        <taxon>Eukaryota</taxon>
        <taxon>Metazoa</taxon>
        <taxon>Chordata</taxon>
        <taxon>Craniata</taxon>
        <taxon>Vertebrata</taxon>
        <taxon>Euteleostomi</taxon>
        <taxon>Actinopterygii</taxon>
        <taxon>Neopterygii</taxon>
        <taxon>Teleostei</taxon>
        <taxon>Neoteleostei</taxon>
        <taxon>Acanthomorphata</taxon>
        <taxon>Ovalentaria</taxon>
        <taxon>Atherinomorphae</taxon>
        <taxon>Cyprinodontiformes</taxon>
        <taxon>Goodeidae</taxon>
        <taxon>Ilyodon</taxon>
    </lineage>
</organism>
<dbReference type="PROSITE" id="PS50195">
    <property type="entry name" value="PX"/>
    <property type="match status" value="1"/>
</dbReference>
<protein>
    <recommendedName>
        <fullName evidence="8">NADPH oxidase organizer 1a</fullName>
    </recommendedName>
</protein>
<reference evidence="6 7" key="1">
    <citation type="submission" date="2021-06" db="EMBL/GenBank/DDBJ databases">
        <authorList>
            <person name="Palmer J.M."/>
        </authorList>
    </citation>
    <scope>NUCLEOTIDE SEQUENCE [LARGE SCALE GENOMIC DNA]</scope>
    <source>
        <strain evidence="7">if_2019</strain>
        <tissue evidence="6">Muscle</tissue>
    </source>
</reference>
<dbReference type="SMART" id="SM00326">
    <property type="entry name" value="SH3"/>
    <property type="match status" value="2"/>
</dbReference>
<feature type="compositionally biased region" description="Polar residues" evidence="3">
    <location>
        <begin position="333"/>
        <end position="351"/>
    </location>
</feature>
<evidence type="ECO:0000256" key="1">
    <source>
        <dbReference type="ARBA" id="ARBA00022443"/>
    </source>
</evidence>
<dbReference type="Gene3D" id="3.30.1520.10">
    <property type="entry name" value="Phox-like domain"/>
    <property type="match status" value="1"/>
</dbReference>
<evidence type="ECO:0008006" key="8">
    <source>
        <dbReference type="Google" id="ProtNLM"/>
    </source>
</evidence>
<dbReference type="PANTHER" id="PTHR15706:SF10">
    <property type="entry name" value="NADPH OXIDASE ORGANIZER 1"/>
    <property type="match status" value="1"/>
</dbReference>
<evidence type="ECO:0000313" key="6">
    <source>
        <dbReference type="EMBL" id="MEQ2251517.1"/>
    </source>
</evidence>
<dbReference type="InterPro" id="IPR036871">
    <property type="entry name" value="PX_dom_sf"/>
</dbReference>
<dbReference type="PANTHER" id="PTHR15706">
    <property type="entry name" value="SH3 MULTIPLE DOMAIN"/>
    <property type="match status" value="1"/>
</dbReference>
<accession>A0ABV0V3Z0</accession>
<dbReference type="InterPro" id="IPR036028">
    <property type="entry name" value="SH3-like_dom_sf"/>
</dbReference>
<dbReference type="InterPro" id="IPR001452">
    <property type="entry name" value="SH3_domain"/>
</dbReference>
<dbReference type="Proteomes" id="UP001482620">
    <property type="component" value="Unassembled WGS sequence"/>
</dbReference>
<feature type="domain" description="SH3" evidence="4">
    <location>
        <begin position="161"/>
        <end position="223"/>
    </location>
</feature>
<name>A0ABV0V3Z0_9TELE</name>
<feature type="domain" description="SH3" evidence="4">
    <location>
        <begin position="235"/>
        <end position="294"/>
    </location>
</feature>
<proteinExistence type="predicted"/>
<dbReference type="InterPro" id="IPR001683">
    <property type="entry name" value="PX_dom"/>
</dbReference>
<dbReference type="Pfam" id="PF07653">
    <property type="entry name" value="SH3_2"/>
    <property type="match status" value="1"/>
</dbReference>
<dbReference type="PROSITE" id="PS50002">
    <property type="entry name" value="SH3"/>
    <property type="match status" value="2"/>
</dbReference>
<feature type="region of interest" description="Disordered" evidence="3">
    <location>
        <begin position="450"/>
        <end position="482"/>
    </location>
</feature>
<gene>
    <name evidence="6" type="ORF">ILYODFUR_011681</name>
</gene>
<evidence type="ECO:0000256" key="2">
    <source>
        <dbReference type="PROSITE-ProRule" id="PRU00192"/>
    </source>
</evidence>
<evidence type="ECO:0000313" key="7">
    <source>
        <dbReference type="Proteomes" id="UP001482620"/>
    </source>
</evidence>
<sequence length="507" mass="57235">MERECFPISIRLTGVLRKEKVEMYITSVLWSDQNEIVVYRGFDDFREMHKQLKKTFSSGSKINKSVRILPKFQSNKVKQKSHGKGLNKSVVCLKYLQKYCNELLRCDQQVLQSADLRRFLQPKEKELQPEFTKNSIMIMPSEDELRSFVGHDTGVSVTQPFITETYRCVAPFETKDTKNKPFKAAVDEKLDVLIKDITGWWLVENEEKRMAWFPAPYLDKLEDEEDEEELDGISERGALYQVVKSYSSTKDDEVSVNIGTVVEVLRKSENGWWLIRHNRKTGYIPTLFLQPYRYPHIQMTPQHNVQNSSSLLAPSSPLHHSCSYGNLSQLPNCRPTSPNLTGTHRSQSLNRLSDGPNAQPAASHSVPEQKHSTTPTSAMQGPAPVIMVQSDGEKTGRILRGESVDSFESDSDNALSMSASSSLNLSYSANDEQLQLCRTSPPMVASCLSPTNNPKGTLLPSVSDPNLYKGPRSPKVPPRPQPREILTRCTTVTCKNATKSNLSHKLR</sequence>
<dbReference type="Gene3D" id="2.30.30.40">
    <property type="entry name" value="SH3 Domains"/>
    <property type="match status" value="2"/>
</dbReference>
<feature type="domain" description="PX" evidence="5">
    <location>
        <begin position="1"/>
        <end position="127"/>
    </location>
</feature>
<keyword evidence="7" id="KW-1185">Reference proteome</keyword>
<feature type="region of interest" description="Disordered" evidence="3">
    <location>
        <begin position="333"/>
        <end position="384"/>
    </location>
</feature>
<dbReference type="EMBL" id="JAHRIQ010093574">
    <property type="protein sequence ID" value="MEQ2251517.1"/>
    <property type="molecule type" value="Genomic_DNA"/>
</dbReference>
<dbReference type="CDD" id="cd12024">
    <property type="entry name" value="SH3_NoxO1_2"/>
    <property type="match status" value="1"/>
</dbReference>
<dbReference type="SUPFAM" id="SSF50044">
    <property type="entry name" value="SH3-domain"/>
    <property type="match status" value="2"/>
</dbReference>
<evidence type="ECO:0000259" key="4">
    <source>
        <dbReference type="PROSITE" id="PS50002"/>
    </source>
</evidence>